<dbReference type="Gene3D" id="3.40.50.1820">
    <property type="entry name" value="alpha/beta hydrolase"/>
    <property type="match status" value="1"/>
</dbReference>
<gene>
    <name evidence="2" type="ORF">FNH13_08240</name>
</gene>
<feature type="domain" description="AB hydrolase-1" evidence="1">
    <location>
        <begin position="3"/>
        <end position="210"/>
    </location>
</feature>
<evidence type="ECO:0000259" key="1">
    <source>
        <dbReference type="Pfam" id="PF12697"/>
    </source>
</evidence>
<dbReference type="SUPFAM" id="SSF53474">
    <property type="entry name" value="alpha/beta-Hydrolases"/>
    <property type="match status" value="1"/>
</dbReference>
<dbReference type="OrthoDB" id="5495375at2"/>
<dbReference type="InterPro" id="IPR029058">
    <property type="entry name" value="AB_hydrolase_fold"/>
</dbReference>
<dbReference type="AlphaFoldDB" id="A0A516GFJ0"/>
<proteinExistence type="predicted"/>
<dbReference type="PANTHER" id="PTHR43689">
    <property type="entry name" value="HYDROLASE"/>
    <property type="match status" value="1"/>
</dbReference>
<evidence type="ECO:0000313" key="2">
    <source>
        <dbReference type="EMBL" id="QDO90293.1"/>
    </source>
</evidence>
<dbReference type="Pfam" id="PF12697">
    <property type="entry name" value="Abhydrolase_6"/>
    <property type="match status" value="1"/>
</dbReference>
<name>A0A516GFJ0_9MICO</name>
<accession>A0A516GFJ0</accession>
<dbReference type="GO" id="GO:0016787">
    <property type="term" value="F:hydrolase activity"/>
    <property type="evidence" value="ECO:0007669"/>
    <property type="project" value="UniProtKB-KW"/>
</dbReference>
<organism evidence="2 3">
    <name type="scientific">Ornithinimicrobium ciconiae</name>
    <dbReference type="NCBI Taxonomy" id="2594265"/>
    <lineage>
        <taxon>Bacteria</taxon>
        <taxon>Bacillati</taxon>
        <taxon>Actinomycetota</taxon>
        <taxon>Actinomycetes</taxon>
        <taxon>Micrococcales</taxon>
        <taxon>Ornithinimicrobiaceae</taxon>
        <taxon>Ornithinimicrobium</taxon>
    </lineage>
</organism>
<evidence type="ECO:0000313" key="3">
    <source>
        <dbReference type="Proteomes" id="UP000315395"/>
    </source>
</evidence>
<sequence length="233" mass="24730">MDASEWQAYPAMLPEAEIVAVDLPGHGSRLAEEFTGEAAVQTIRLAVDGARPGQPVILAGHSLGGYLAMLYADRHPGTLRALVLIGASAEPVGALAGVYRRFADLLPLVGAERMARASNAVMRRLGAGEQSLPGAESYASLPAAWQVVFDECRASLLEQVECPVFLVNGQFDQMRIHARRYAEAGEDTHVITVPRATHLLPITHPDHVAEVLREALASGASRGAPGARLTGLT</sequence>
<dbReference type="InterPro" id="IPR000073">
    <property type="entry name" value="AB_hydrolase_1"/>
</dbReference>
<keyword evidence="2" id="KW-0378">Hydrolase</keyword>
<reference evidence="2 3" key="1">
    <citation type="submission" date="2019-07" db="EMBL/GenBank/DDBJ databases">
        <title>complete genome sequencing of Ornithinimicrobium sp. H23M54.</title>
        <authorList>
            <person name="Bae J.-W."/>
            <person name="Lee S.-Y."/>
        </authorList>
    </citation>
    <scope>NUCLEOTIDE SEQUENCE [LARGE SCALE GENOMIC DNA]</scope>
    <source>
        <strain evidence="2 3">H23M54</strain>
    </source>
</reference>
<dbReference type="Proteomes" id="UP000315395">
    <property type="component" value="Chromosome"/>
</dbReference>
<dbReference type="EMBL" id="CP041616">
    <property type="protein sequence ID" value="QDO90293.1"/>
    <property type="molecule type" value="Genomic_DNA"/>
</dbReference>
<dbReference type="KEGG" id="orz:FNH13_08240"/>
<keyword evidence="3" id="KW-1185">Reference proteome</keyword>
<dbReference type="PRINTS" id="PR00111">
    <property type="entry name" value="ABHYDROLASE"/>
</dbReference>
<dbReference type="PANTHER" id="PTHR43689:SF8">
    <property type="entry name" value="ALPHA_BETA-HYDROLASES SUPERFAMILY PROTEIN"/>
    <property type="match status" value="1"/>
</dbReference>
<protein>
    <submittedName>
        <fullName evidence="2">Alpha/beta hydrolase</fullName>
    </submittedName>
</protein>